<evidence type="ECO:0000256" key="1">
    <source>
        <dbReference type="SAM" id="Phobius"/>
    </source>
</evidence>
<sequence length="92" mass="10418">MKISDPQTSVGTLISEAYVIKDYKLTFHEIHKLSIISIVTPVFSAGCECAFLCLRHIKTYLRDRTGHERLSDLTVLAVEQDIVKVLDIEDLI</sequence>
<proteinExistence type="predicted"/>
<name>A0ABQ8SA72_PERAM</name>
<comment type="caution">
    <text evidence="2">The sequence shown here is derived from an EMBL/GenBank/DDBJ whole genome shotgun (WGS) entry which is preliminary data.</text>
</comment>
<keyword evidence="1" id="KW-1133">Transmembrane helix</keyword>
<evidence type="ECO:0000313" key="3">
    <source>
        <dbReference type="Proteomes" id="UP001148838"/>
    </source>
</evidence>
<dbReference type="Proteomes" id="UP001148838">
    <property type="component" value="Unassembled WGS sequence"/>
</dbReference>
<reference evidence="2 3" key="1">
    <citation type="journal article" date="2022" name="Allergy">
        <title>Genome assembly and annotation of Periplaneta americana reveal a comprehensive cockroach allergen profile.</title>
        <authorList>
            <person name="Wang L."/>
            <person name="Xiong Q."/>
            <person name="Saelim N."/>
            <person name="Wang L."/>
            <person name="Nong W."/>
            <person name="Wan A.T."/>
            <person name="Shi M."/>
            <person name="Liu X."/>
            <person name="Cao Q."/>
            <person name="Hui J.H.L."/>
            <person name="Sookrung N."/>
            <person name="Leung T.F."/>
            <person name="Tungtrongchitr A."/>
            <person name="Tsui S.K.W."/>
        </authorList>
    </citation>
    <scope>NUCLEOTIDE SEQUENCE [LARGE SCALE GENOMIC DNA]</scope>
    <source>
        <strain evidence="2">PWHHKU_190912</strain>
    </source>
</reference>
<keyword evidence="1" id="KW-0812">Transmembrane</keyword>
<dbReference type="EMBL" id="JAJSOF020000031">
    <property type="protein sequence ID" value="KAJ4430612.1"/>
    <property type="molecule type" value="Genomic_DNA"/>
</dbReference>
<gene>
    <name evidence="2" type="ORF">ANN_19200</name>
</gene>
<evidence type="ECO:0008006" key="4">
    <source>
        <dbReference type="Google" id="ProtNLM"/>
    </source>
</evidence>
<keyword evidence="3" id="KW-1185">Reference proteome</keyword>
<protein>
    <recommendedName>
        <fullName evidence="4">HAT C-terminal dimerisation domain-containing protein</fullName>
    </recommendedName>
</protein>
<keyword evidence="1" id="KW-0472">Membrane</keyword>
<feature type="transmembrane region" description="Helical" evidence="1">
    <location>
        <begin position="33"/>
        <end position="54"/>
    </location>
</feature>
<evidence type="ECO:0000313" key="2">
    <source>
        <dbReference type="EMBL" id="KAJ4430612.1"/>
    </source>
</evidence>
<organism evidence="2 3">
    <name type="scientific">Periplaneta americana</name>
    <name type="common">American cockroach</name>
    <name type="synonym">Blatta americana</name>
    <dbReference type="NCBI Taxonomy" id="6978"/>
    <lineage>
        <taxon>Eukaryota</taxon>
        <taxon>Metazoa</taxon>
        <taxon>Ecdysozoa</taxon>
        <taxon>Arthropoda</taxon>
        <taxon>Hexapoda</taxon>
        <taxon>Insecta</taxon>
        <taxon>Pterygota</taxon>
        <taxon>Neoptera</taxon>
        <taxon>Polyneoptera</taxon>
        <taxon>Dictyoptera</taxon>
        <taxon>Blattodea</taxon>
        <taxon>Blattoidea</taxon>
        <taxon>Blattidae</taxon>
        <taxon>Blattinae</taxon>
        <taxon>Periplaneta</taxon>
    </lineage>
</organism>
<accession>A0ABQ8SA72</accession>